<feature type="region of interest" description="Disordered" evidence="6">
    <location>
        <begin position="1"/>
        <end position="148"/>
    </location>
</feature>
<protein>
    <recommendedName>
        <fullName evidence="10">Transmembrane protein</fullName>
    </recommendedName>
</protein>
<proteinExistence type="inferred from homology"/>
<feature type="compositionally biased region" description="Polar residues" evidence="6">
    <location>
        <begin position="119"/>
        <end position="128"/>
    </location>
</feature>
<evidence type="ECO:0000256" key="4">
    <source>
        <dbReference type="ARBA" id="ARBA00022989"/>
    </source>
</evidence>
<feature type="compositionally biased region" description="Polar residues" evidence="6">
    <location>
        <begin position="1"/>
        <end position="25"/>
    </location>
</feature>
<evidence type="ECO:0000256" key="3">
    <source>
        <dbReference type="ARBA" id="ARBA00022692"/>
    </source>
</evidence>
<organism evidence="8 9">
    <name type="scientific">Mycena alexandri</name>
    <dbReference type="NCBI Taxonomy" id="1745969"/>
    <lineage>
        <taxon>Eukaryota</taxon>
        <taxon>Fungi</taxon>
        <taxon>Dikarya</taxon>
        <taxon>Basidiomycota</taxon>
        <taxon>Agaricomycotina</taxon>
        <taxon>Agaricomycetes</taxon>
        <taxon>Agaricomycetidae</taxon>
        <taxon>Agaricales</taxon>
        <taxon>Marasmiineae</taxon>
        <taxon>Mycenaceae</taxon>
        <taxon>Mycena</taxon>
    </lineage>
</organism>
<feature type="transmembrane region" description="Helical" evidence="7">
    <location>
        <begin position="248"/>
        <end position="272"/>
    </location>
</feature>
<keyword evidence="5 7" id="KW-0472">Membrane</keyword>
<dbReference type="InterPro" id="IPR007603">
    <property type="entry name" value="Choline_transptr-like"/>
</dbReference>
<feature type="transmembrane region" description="Helical" evidence="7">
    <location>
        <begin position="182"/>
        <end position="203"/>
    </location>
</feature>
<evidence type="ECO:0000256" key="2">
    <source>
        <dbReference type="ARBA" id="ARBA00007168"/>
    </source>
</evidence>
<comment type="similarity">
    <text evidence="2">Belongs to the CTL (choline transporter-like) family.</text>
</comment>
<feature type="transmembrane region" description="Helical" evidence="7">
    <location>
        <begin position="423"/>
        <end position="444"/>
    </location>
</feature>
<gene>
    <name evidence="8" type="ORF">C8F04DRAFT_1232192</name>
</gene>
<dbReference type="GO" id="GO:0022857">
    <property type="term" value="F:transmembrane transporter activity"/>
    <property type="evidence" value="ECO:0007669"/>
    <property type="project" value="InterPro"/>
</dbReference>
<name>A0AAD6T283_9AGAR</name>
<keyword evidence="9" id="KW-1185">Reference proteome</keyword>
<sequence length="901" mass="96200">MSFATYASQFLTRPQGASSSSSRDGTQPLFFSFTTDDASVHLDDADDADDPHFRKYNSSQQTDPEDEEDPYLRLDDDDGPGDYAQTISPQVDADRDGETDGVGWLAHQRSPSPPYVFSPQKTPRTTSPAPRGYSVHSNPPPPDPQSLSLALSESLLPRTGADAHTFNLPPPHSRRRRPQPNAYAAAAFLFTYTLLCVLSLLSLVLHNGGERPPPALLHTVPLVTFLTMLSAVLAYTHLAFLRAFLRPVLLVSALAPPLALFLSSVLAFAGSFSSGAGWGLRLFALVPLALAILSVRRLPAELHRAARSPALLSLSTRILFFRAPLLMLLSPLILLAGLLAALPLLTLLVRLPVSHSWYAQLASAAVALCALHLSFVARAIQRSAVAGGVGAWYFGHTVPAPNDTAINTGSPELDAQLRTLHAALLRPLGPLVLSSLIALMLSGLNLLRVVLVYLPLALPYRVVALFADLALSRVGALGERIGGGRHTGVYCGLTGAGFWEGVKGVRELREGARERAPPALPLPRAYTLALPFALVAYLRAAGDREGEEGVSYAEQQRAAIAAAVLAGAVCAAVSVFCAGVVRDCADTLYVCHLIDRLAGRRPGTEGRDAERQEVWAAFDPSPDLTSPPLDAEAQAGFGPLNFGGFDLGRFGFFGGGGGGGGVDAAGGERGGRGEEQVYARLRRTSEEANRKAGPPPHPQTPRGRDTAPPRGFRAPTETGGFSALDLNIGRTASTQHTQIPRYNPQDPGVARSSLAASEHLAQSQAQSQSQSYYSQQRVVDMAGSESDADSLDSRSDGGGESSGAFPGSGFFASSDAQRFAYFHFKPARRRRRFSGPVWLGYMAYSAELHFPSMGVNLETNGRSRAPVGSRFSRLLAIEYMWEEAKEFLVAAATVIQGVINS</sequence>
<evidence type="ECO:0000256" key="5">
    <source>
        <dbReference type="ARBA" id="ARBA00023136"/>
    </source>
</evidence>
<feature type="transmembrane region" description="Helical" evidence="7">
    <location>
        <begin position="357"/>
        <end position="377"/>
    </location>
</feature>
<evidence type="ECO:0000256" key="6">
    <source>
        <dbReference type="SAM" id="MobiDB-lite"/>
    </source>
</evidence>
<dbReference type="PANTHER" id="PTHR12385">
    <property type="entry name" value="CHOLINE TRANSPORTER-LIKE (SLC FAMILY 44)"/>
    <property type="match status" value="1"/>
</dbReference>
<evidence type="ECO:0000256" key="1">
    <source>
        <dbReference type="ARBA" id="ARBA00004141"/>
    </source>
</evidence>
<feature type="compositionally biased region" description="Acidic residues" evidence="6">
    <location>
        <begin position="63"/>
        <end position="80"/>
    </location>
</feature>
<evidence type="ECO:0008006" key="10">
    <source>
        <dbReference type="Google" id="ProtNLM"/>
    </source>
</evidence>
<dbReference type="EMBL" id="JARJCM010000034">
    <property type="protein sequence ID" value="KAJ7037847.1"/>
    <property type="molecule type" value="Genomic_DNA"/>
</dbReference>
<dbReference type="Proteomes" id="UP001218188">
    <property type="component" value="Unassembled WGS sequence"/>
</dbReference>
<feature type="transmembrane region" description="Helical" evidence="7">
    <location>
        <begin position="215"/>
        <end position="236"/>
    </location>
</feature>
<dbReference type="GO" id="GO:0005886">
    <property type="term" value="C:plasma membrane"/>
    <property type="evidence" value="ECO:0007669"/>
    <property type="project" value="TreeGrafter"/>
</dbReference>
<accession>A0AAD6T283</accession>
<evidence type="ECO:0000256" key="7">
    <source>
        <dbReference type="SAM" id="Phobius"/>
    </source>
</evidence>
<feature type="compositionally biased region" description="Low complexity" evidence="6">
    <location>
        <begin position="752"/>
        <end position="776"/>
    </location>
</feature>
<dbReference type="AlphaFoldDB" id="A0AAD6T283"/>
<keyword evidence="3 7" id="KW-0812">Transmembrane</keyword>
<feature type="compositionally biased region" description="Polar residues" evidence="6">
    <location>
        <begin position="730"/>
        <end position="740"/>
    </location>
</feature>
<keyword evidence="4 7" id="KW-1133">Transmembrane helix</keyword>
<feature type="region of interest" description="Disordered" evidence="6">
    <location>
        <begin position="684"/>
        <end position="806"/>
    </location>
</feature>
<reference evidence="8" key="1">
    <citation type="submission" date="2023-03" db="EMBL/GenBank/DDBJ databases">
        <title>Massive genome expansion in bonnet fungi (Mycena s.s.) driven by repeated elements and novel gene families across ecological guilds.</title>
        <authorList>
            <consortium name="Lawrence Berkeley National Laboratory"/>
            <person name="Harder C.B."/>
            <person name="Miyauchi S."/>
            <person name="Viragh M."/>
            <person name="Kuo A."/>
            <person name="Thoen E."/>
            <person name="Andreopoulos B."/>
            <person name="Lu D."/>
            <person name="Skrede I."/>
            <person name="Drula E."/>
            <person name="Henrissat B."/>
            <person name="Morin E."/>
            <person name="Kohler A."/>
            <person name="Barry K."/>
            <person name="LaButti K."/>
            <person name="Morin E."/>
            <person name="Salamov A."/>
            <person name="Lipzen A."/>
            <person name="Mereny Z."/>
            <person name="Hegedus B."/>
            <person name="Baldrian P."/>
            <person name="Stursova M."/>
            <person name="Weitz H."/>
            <person name="Taylor A."/>
            <person name="Grigoriev I.V."/>
            <person name="Nagy L.G."/>
            <person name="Martin F."/>
            <person name="Kauserud H."/>
        </authorList>
    </citation>
    <scope>NUCLEOTIDE SEQUENCE</scope>
    <source>
        <strain evidence="8">CBHHK200</strain>
    </source>
</reference>
<dbReference type="PANTHER" id="PTHR12385:SF88">
    <property type="entry name" value="CHOLINE TRANSPORTER-LIKE PROTEIN CTL1"/>
    <property type="match status" value="1"/>
</dbReference>
<comment type="subcellular location">
    <subcellularLocation>
        <location evidence="1">Membrane</location>
        <topology evidence="1">Multi-pass membrane protein</topology>
    </subcellularLocation>
</comment>
<dbReference type="Pfam" id="PF04515">
    <property type="entry name" value="Choline_transpo"/>
    <property type="match status" value="1"/>
</dbReference>
<evidence type="ECO:0000313" key="8">
    <source>
        <dbReference type="EMBL" id="KAJ7037847.1"/>
    </source>
</evidence>
<feature type="transmembrane region" description="Helical" evidence="7">
    <location>
        <begin position="278"/>
        <end position="298"/>
    </location>
</feature>
<feature type="transmembrane region" description="Helical" evidence="7">
    <location>
        <begin position="319"/>
        <end position="345"/>
    </location>
</feature>
<evidence type="ECO:0000313" key="9">
    <source>
        <dbReference type="Proteomes" id="UP001218188"/>
    </source>
</evidence>
<comment type="caution">
    <text evidence="8">The sequence shown here is derived from an EMBL/GenBank/DDBJ whole genome shotgun (WGS) entry which is preliminary data.</text>
</comment>